<dbReference type="Pfam" id="PF13302">
    <property type="entry name" value="Acetyltransf_3"/>
    <property type="match status" value="1"/>
</dbReference>
<dbReference type="BioCyc" id="JESP1508404:G14D9-9871-MONOMER"/>
<dbReference type="STRING" id="1508404.JMA_06540"/>
<dbReference type="PANTHER" id="PTHR43792">
    <property type="entry name" value="GNAT FAMILY, PUTATIVE (AFU_ORTHOLOGUE AFUA_3G00765)-RELATED-RELATED"/>
    <property type="match status" value="1"/>
</dbReference>
<dbReference type="OrthoDB" id="9798081at2"/>
<dbReference type="PROSITE" id="PS51186">
    <property type="entry name" value="GNAT"/>
    <property type="match status" value="1"/>
</dbReference>
<dbReference type="EMBL" id="CP009416">
    <property type="protein sequence ID" value="AJD89971.1"/>
    <property type="molecule type" value="Genomic_DNA"/>
</dbReference>
<proteinExistence type="predicted"/>
<dbReference type="InterPro" id="IPR016181">
    <property type="entry name" value="Acyl_CoA_acyltransferase"/>
</dbReference>
<evidence type="ECO:0000313" key="2">
    <source>
        <dbReference type="EMBL" id="AJD89971.1"/>
    </source>
</evidence>
<dbReference type="AlphaFoldDB" id="A0A0B5AIS1"/>
<sequence length="179" mass="21140">MKIKMDRITLRPFEKEDFEEYKKQISSRKPAKHQYDEGFVDLRGFTADQFEEKIIRFNKWAEDDHIYVFAVVRNEDQAILGHVDMLILQRDETQWASGGYALHNQFWGQGYGVESLKGLIRMAFEKLNLHRLEAQINLDNTVSVKTAEKAGMTYECTRKKFIHENGEWTDHLIYVIYAD</sequence>
<dbReference type="SUPFAM" id="SSF55729">
    <property type="entry name" value="Acyl-CoA N-acyltransferases (Nat)"/>
    <property type="match status" value="1"/>
</dbReference>
<name>A0A0B5AIS1_9BACL</name>
<protein>
    <submittedName>
        <fullName evidence="2">GNAT family acetyltransferase</fullName>
    </submittedName>
</protein>
<dbReference type="HOGENOM" id="CLU_013985_40_1_9"/>
<dbReference type="InterPro" id="IPR051531">
    <property type="entry name" value="N-acetyltransferase"/>
</dbReference>
<dbReference type="GO" id="GO:0016747">
    <property type="term" value="F:acyltransferase activity, transferring groups other than amino-acyl groups"/>
    <property type="evidence" value="ECO:0007669"/>
    <property type="project" value="InterPro"/>
</dbReference>
<dbReference type="Gene3D" id="3.40.630.30">
    <property type="match status" value="1"/>
</dbReference>
<reference evidence="2 3" key="1">
    <citation type="submission" date="2014-08" db="EMBL/GenBank/DDBJ databases">
        <title>Complete genome of a marine bacteria Jeotgalibacillus malaysiensis.</title>
        <authorList>
            <person name="Yaakop A.S."/>
            <person name="Chan K.-G."/>
            <person name="Goh K.M."/>
        </authorList>
    </citation>
    <scope>NUCLEOTIDE SEQUENCE [LARGE SCALE GENOMIC DNA]</scope>
    <source>
        <strain evidence="2 3">D5</strain>
    </source>
</reference>
<evidence type="ECO:0000259" key="1">
    <source>
        <dbReference type="PROSITE" id="PS51186"/>
    </source>
</evidence>
<keyword evidence="3" id="KW-1185">Reference proteome</keyword>
<dbReference type="InterPro" id="IPR000182">
    <property type="entry name" value="GNAT_dom"/>
</dbReference>
<organism evidence="2 3">
    <name type="scientific">Jeotgalibacillus malaysiensis</name>
    <dbReference type="NCBI Taxonomy" id="1508404"/>
    <lineage>
        <taxon>Bacteria</taxon>
        <taxon>Bacillati</taxon>
        <taxon>Bacillota</taxon>
        <taxon>Bacilli</taxon>
        <taxon>Bacillales</taxon>
        <taxon>Caryophanaceae</taxon>
        <taxon>Jeotgalibacillus</taxon>
    </lineage>
</organism>
<dbReference type="Proteomes" id="UP000031449">
    <property type="component" value="Chromosome"/>
</dbReference>
<evidence type="ECO:0000313" key="3">
    <source>
        <dbReference type="Proteomes" id="UP000031449"/>
    </source>
</evidence>
<feature type="domain" description="N-acetyltransferase" evidence="1">
    <location>
        <begin position="8"/>
        <end position="179"/>
    </location>
</feature>
<accession>A0A0B5AIS1</accession>
<gene>
    <name evidence="2" type="ORF">JMA_06540</name>
</gene>
<dbReference type="KEGG" id="jeo:JMA_06540"/>
<keyword evidence="2" id="KW-0808">Transferase</keyword>